<dbReference type="InterPro" id="IPR001296">
    <property type="entry name" value="Glyco_trans_1"/>
</dbReference>
<dbReference type="OrthoDB" id="9795746at2"/>
<evidence type="ECO:0000313" key="4">
    <source>
        <dbReference type="EMBL" id="TWT73708.1"/>
    </source>
</evidence>
<accession>A0A5C5YFC6</accession>
<gene>
    <name evidence="4" type="primary">gtf1</name>
    <name evidence="4" type="ORF">Pla123a_36010</name>
</gene>
<dbReference type="RefSeq" id="WP_146589442.1">
    <property type="nucleotide sequence ID" value="NZ_SJPO01000009.1"/>
</dbReference>
<dbReference type="SUPFAM" id="SSF53756">
    <property type="entry name" value="UDP-Glycosyltransferase/glycogen phosphorylase"/>
    <property type="match status" value="1"/>
</dbReference>
<evidence type="ECO:0000259" key="3">
    <source>
        <dbReference type="Pfam" id="PF00534"/>
    </source>
</evidence>
<dbReference type="AlphaFoldDB" id="A0A5C5YFC6"/>
<evidence type="ECO:0000256" key="1">
    <source>
        <dbReference type="ARBA" id="ARBA00022676"/>
    </source>
</evidence>
<name>A0A5C5YFC6_9BACT</name>
<comment type="caution">
    <text evidence="4">The sequence shown here is derived from an EMBL/GenBank/DDBJ whole genome shotgun (WGS) entry which is preliminary data.</text>
</comment>
<reference evidence="4 5" key="1">
    <citation type="submission" date="2019-02" db="EMBL/GenBank/DDBJ databases">
        <title>Deep-cultivation of Planctomycetes and their phenomic and genomic characterization uncovers novel biology.</title>
        <authorList>
            <person name="Wiegand S."/>
            <person name="Jogler M."/>
            <person name="Boedeker C."/>
            <person name="Pinto D."/>
            <person name="Vollmers J."/>
            <person name="Rivas-Marin E."/>
            <person name="Kohn T."/>
            <person name="Peeters S.H."/>
            <person name="Heuer A."/>
            <person name="Rast P."/>
            <person name="Oberbeckmann S."/>
            <person name="Bunk B."/>
            <person name="Jeske O."/>
            <person name="Meyerdierks A."/>
            <person name="Storesund J.E."/>
            <person name="Kallscheuer N."/>
            <person name="Luecker S."/>
            <person name="Lage O.M."/>
            <person name="Pohl T."/>
            <person name="Merkel B.J."/>
            <person name="Hornburger P."/>
            <person name="Mueller R.-W."/>
            <person name="Bruemmer F."/>
            <person name="Labrenz M."/>
            <person name="Spormann A.M."/>
            <person name="Op Den Camp H."/>
            <person name="Overmann J."/>
            <person name="Amann R."/>
            <person name="Jetten M.S.M."/>
            <person name="Mascher T."/>
            <person name="Medema M.H."/>
            <person name="Devos D.P."/>
            <person name="Kaster A.-K."/>
            <person name="Ovreas L."/>
            <person name="Rohde M."/>
            <person name="Galperin M.Y."/>
            <person name="Jogler C."/>
        </authorList>
    </citation>
    <scope>NUCLEOTIDE SEQUENCE [LARGE SCALE GENOMIC DNA]</scope>
    <source>
        <strain evidence="4 5">Pla123a</strain>
    </source>
</reference>
<dbReference type="PANTHER" id="PTHR12526:SF510">
    <property type="entry name" value="D-INOSITOL 3-PHOSPHATE GLYCOSYLTRANSFERASE"/>
    <property type="match status" value="1"/>
</dbReference>
<dbReference type="GO" id="GO:0016757">
    <property type="term" value="F:glycosyltransferase activity"/>
    <property type="evidence" value="ECO:0007669"/>
    <property type="project" value="UniProtKB-KW"/>
</dbReference>
<proteinExistence type="predicted"/>
<keyword evidence="2 4" id="KW-0808">Transferase</keyword>
<dbReference type="Pfam" id="PF00534">
    <property type="entry name" value="Glycos_transf_1"/>
    <property type="match status" value="1"/>
</dbReference>
<protein>
    <submittedName>
        <fullName evidence="4">Glycosyltransferase Gtf1</fullName>
    </submittedName>
</protein>
<dbReference type="CDD" id="cd03801">
    <property type="entry name" value="GT4_PimA-like"/>
    <property type="match status" value="1"/>
</dbReference>
<evidence type="ECO:0000313" key="5">
    <source>
        <dbReference type="Proteomes" id="UP000318478"/>
    </source>
</evidence>
<dbReference type="EMBL" id="SJPO01000009">
    <property type="protein sequence ID" value="TWT73708.1"/>
    <property type="molecule type" value="Genomic_DNA"/>
</dbReference>
<feature type="domain" description="Glycosyl transferase family 1" evidence="3">
    <location>
        <begin position="197"/>
        <end position="352"/>
    </location>
</feature>
<organism evidence="4 5">
    <name type="scientific">Posidoniimonas polymericola</name>
    <dbReference type="NCBI Taxonomy" id="2528002"/>
    <lineage>
        <taxon>Bacteria</taxon>
        <taxon>Pseudomonadati</taxon>
        <taxon>Planctomycetota</taxon>
        <taxon>Planctomycetia</taxon>
        <taxon>Pirellulales</taxon>
        <taxon>Lacipirellulaceae</taxon>
        <taxon>Posidoniimonas</taxon>
    </lineage>
</organism>
<keyword evidence="1" id="KW-0328">Glycosyltransferase</keyword>
<sequence>MITPENVAMLVKGDEVYGIGAIERLYAEGWPEMTFVCMGRGYTHDWLVEHGARVELVEGLTAFRDGNSIRAVTTAPLAMRQAKRDARRIHELLDGRGIKVVHTQWKPQQMIAGYMRRLGYKSVWQINNNMKPQRLGGLGGVLSHRFARWGADLLLPASDFIANNWQGCGVRSMTIRNAAPRLFDALADAPAAPPVKCLVAGRLQSSKGHHTAVEAVIAARQRGHDVCLDIYGGPIDDNDYADGLRRRISAAGAEQAIRFMGFCTDLRERHQRYHLGLQCRIDPEPCSLWVCETMVDGLPLLASATGGTPELVDDGQTGRLYPAGDAVALGELLCEYAKNPAALDSLRAAAYRRGQQHFLNTRMLDQTLEAYRSL</sequence>
<dbReference type="Gene3D" id="3.40.50.2000">
    <property type="entry name" value="Glycogen Phosphorylase B"/>
    <property type="match status" value="1"/>
</dbReference>
<evidence type="ECO:0000256" key="2">
    <source>
        <dbReference type="ARBA" id="ARBA00022679"/>
    </source>
</evidence>
<keyword evidence="5" id="KW-1185">Reference proteome</keyword>
<dbReference type="PANTHER" id="PTHR12526">
    <property type="entry name" value="GLYCOSYLTRANSFERASE"/>
    <property type="match status" value="1"/>
</dbReference>
<dbReference type="Proteomes" id="UP000318478">
    <property type="component" value="Unassembled WGS sequence"/>
</dbReference>